<gene>
    <name evidence="1" type="ORF">OGM63_26765</name>
</gene>
<name>A0ABT3B6Q9_9CYAN</name>
<reference evidence="1 2" key="1">
    <citation type="submission" date="2022-10" db="EMBL/GenBank/DDBJ databases">
        <title>Identification of biosynthetic pathway for the production of the potent trypsin inhibitor radiosumin.</title>
        <authorList>
            <person name="Fewer D.P."/>
            <person name="Delbaje E."/>
            <person name="Ouyang X."/>
            <person name="Agostino P.D."/>
            <person name="Wahlsten M."/>
            <person name="Jokela J."/>
            <person name="Permi P."/>
            <person name="Haapaniemi E."/>
            <person name="Koistinen H."/>
        </authorList>
    </citation>
    <scope>NUCLEOTIDE SEQUENCE [LARGE SCALE GENOMIC DNA]</scope>
    <source>
        <strain evidence="1 2">NIES-515</strain>
    </source>
</reference>
<dbReference type="EMBL" id="JAOWRF010000379">
    <property type="protein sequence ID" value="MCV3217067.1"/>
    <property type="molecule type" value="Genomic_DNA"/>
</dbReference>
<evidence type="ECO:0000313" key="1">
    <source>
        <dbReference type="EMBL" id="MCV3217067.1"/>
    </source>
</evidence>
<sequence>MSIRHLLENILTDDSVLGIIKGLGQGIVNLWRCLLSRLQRCDRAIAHRLGNA</sequence>
<keyword evidence="2" id="KW-1185">Reference proteome</keyword>
<accession>A0ABT3B6Q9</accession>
<comment type="caution">
    <text evidence="1">The sequence shown here is derived from an EMBL/GenBank/DDBJ whole genome shotgun (WGS) entry which is preliminary data.</text>
</comment>
<dbReference type="Proteomes" id="UP001526143">
    <property type="component" value="Unassembled WGS sequence"/>
</dbReference>
<organism evidence="1 2">
    <name type="scientific">Plectonema radiosum NIES-515</name>
    <dbReference type="NCBI Taxonomy" id="2986073"/>
    <lineage>
        <taxon>Bacteria</taxon>
        <taxon>Bacillati</taxon>
        <taxon>Cyanobacteriota</taxon>
        <taxon>Cyanophyceae</taxon>
        <taxon>Oscillatoriophycideae</taxon>
        <taxon>Oscillatoriales</taxon>
        <taxon>Microcoleaceae</taxon>
        <taxon>Plectonema</taxon>
    </lineage>
</organism>
<protein>
    <submittedName>
        <fullName evidence="1">Uncharacterized protein</fullName>
    </submittedName>
</protein>
<proteinExistence type="predicted"/>
<evidence type="ECO:0000313" key="2">
    <source>
        <dbReference type="Proteomes" id="UP001526143"/>
    </source>
</evidence>